<sequence length="1449" mass="165347">MTAVCNKNTNNSSSNNGSSSSNNSNSSSGSSILATWLLTTVGAITVSIDRSDIKTSPTRSSMIANGWRPLANGYEDAINTNTKSTNHPERNVQPHPVLNKFQEHMIKSEKLKSQRNKNKQNPSSNQDYSPPTILGSFTVFGNAAAKARGEGQKVSQQGHGNNKYVASETRDYTFLIPPPKDVYRFEHPEPPRKVVRDNSYSIVNDFLRQPAYVPPQVHQIIPDAVRAATYFIKGYTSTTNPAPSTPPKNNRPPTSYFNGYSNGVPQLLQPPRQQAKPFESLKIIGNAKPYLQPPGTEPGEDFGKDDGIVEQKRHPSYERYQPQIHASNGNFYAQVNHPTNHYKTSYERNPAYLVHESHEVSYVTPSSIYNEYNFRPSVSYDTLLPSEVYSTSMIDMSSTTAAPQIHNQSLKYVHSNDVIREENYYKNPHIVSSTVKQNDNHGNILSTSVIPNTYYVSEQQDLTPPPASWPLSKNKYPSDINEVLPRVNPPNKFAPDVIQPSQLPLLPSMVYVNPQVHQYQSSIVPSQQHDYETPESISLKHFNEQQFIIQQQLVHRDRERLAEQEHQQQMEIKRQQQEELKKHQEELEKLIKQDKEEENNSSVERNITDHIEFAKINNSERPYTTELPQYEIPMVISQSPIIYNEQNTFKERTKSHGSQIQQPKVGSLLKTSFENQKYQTQFNQEQQTNYNKESSNYQKVLNNQQQEYVNYQEPELQSHRQQKPSRDQYRRKKPGVANTSERGHENIITTDIPIHSPETLIPSTFSLEEISIHTTVSPEPTTFPNSQSITQRSRTRKPGLSSQRRRRPSTTTPEPITLIKGEYYEKYEDIQEEQLDPIKRRRIKPTYETYQETYFERRPNIRKRPGNRIRVNHGEPYEAEIVTEIIQTPVNAYKGNSEHREKYLEDNKHMSNLSNNQYFDYTSVGSQYTDDDRRNYTTEIIQSEYSTELTKIDNFEESQDIILDHNHRMKTNIGTNIPLEDLFVKTDGYYFEKDITTLPTATTGIKTTTTAPTTTAAVTTSTTRRSTNTMTNTPPTTTPIPPPSPPSPPSPPPTSSSSLSTTTSIVKLVTQASHVSPAPSRLRVRPMRFGNTTRPRFSIKDYHSRIDYKNKFSTTTESIQTVQSKPKLFTFKPQQIDEHVGNRETTGRYKYMSKTSQRTATVTSANEPENKVEIEHNPSSSTTSTERSINRFVPKRRPSSGNFYRSKISVTAGNRSQQQQEQQQQQQQGNSKNHSKYSTVRSENIFSSSVRRKPINKHRRLVYKEFSTLDHHASISNHTDNSNNQEALTAEITAEETSFYIPAATTSGESETSNHSLKSNEENVSNRQKLNLMDNRKGQNDTIQRSGTSYTQETEKAILDKEKESRNFVEEQLECTTSFDVPSEEEELLTKVSQSVADLTSSASALYDKPGIFKTFSPESRVISPQFKISTDEPTLPIEAFFQELSKKN</sequence>
<evidence type="ECO:0000313" key="2">
    <source>
        <dbReference type="EMBL" id="KAF7412926.1"/>
    </source>
</evidence>
<dbReference type="EMBL" id="JACSDY010000012">
    <property type="protein sequence ID" value="KAF7412926.1"/>
    <property type="molecule type" value="Genomic_DNA"/>
</dbReference>
<evidence type="ECO:0000256" key="1">
    <source>
        <dbReference type="SAM" id="MobiDB-lite"/>
    </source>
</evidence>
<proteinExistence type="predicted"/>
<protein>
    <submittedName>
        <fullName evidence="2">Uncharacterized protein</fullName>
    </submittedName>
</protein>
<feature type="compositionally biased region" description="Polar residues" evidence="1">
    <location>
        <begin position="119"/>
        <end position="129"/>
    </location>
</feature>
<keyword evidence="3" id="KW-1185">Reference proteome</keyword>
<feature type="compositionally biased region" description="Basic residues" evidence="1">
    <location>
        <begin position="793"/>
        <end position="808"/>
    </location>
</feature>
<feature type="compositionally biased region" description="Low complexity" evidence="1">
    <location>
        <begin position="1217"/>
        <end position="1228"/>
    </location>
</feature>
<feature type="compositionally biased region" description="Polar residues" evidence="1">
    <location>
        <begin position="1177"/>
        <end position="1187"/>
    </location>
</feature>
<feature type="region of interest" description="Disordered" evidence="1">
    <location>
        <begin position="236"/>
        <end position="275"/>
    </location>
</feature>
<feature type="region of interest" description="Disordered" evidence="1">
    <location>
        <begin position="77"/>
        <end position="96"/>
    </location>
</feature>
<feature type="region of interest" description="Disordered" evidence="1">
    <location>
        <begin position="287"/>
        <end position="307"/>
    </location>
</feature>
<feature type="region of interest" description="Disordered" evidence="1">
    <location>
        <begin position="712"/>
        <end position="748"/>
    </location>
</feature>
<feature type="region of interest" description="Disordered" evidence="1">
    <location>
        <begin position="1010"/>
        <end position="1062"/>
    </location>
</feature>
<feature type="compositionally biased region" description="Polar residues" evidence="1">
    <location>
        <begin position="1199"/>
        <end position="1216"/>
    </location>
</feature>
<feature type="region of interest" description="Disordered" evidence="1">
    <location>
        <begin position="561"/>
        <end position="581"/>
    </location>
</feature>
<gene>
    <name evidence="2" type="ORF">H0235_012777</name>
</gene>
<name>A0A834KTU4_VESPE</name>
<feature type="compositionally biased region" description="Polar residues" evidence="1">
    <location>
        <begin position="251"/>
        <end position="264"/>
    </location>
</feature>
<accession>A0A834KTU4</accession>
<feature type="region of interest" description="Disordered" evidence="1">
    <location>
        <begin position="1"/>
        <end position="29"/>
    </location>
</feature>
<feature type="region of interest" description="Disordered" evidence="1">
    <location>
        <begin position="1305"/>
        <end position="1329"/>
    </location>
</feature>
<feature type="compositionally biased region" description="Polar residues" evidence="1">
    <location>
        <begin position="1154"/>
        <end position="1167"/>
    </location>
</feature>
<organism evidence="2 3">
    <name type="scientific">Vespula pensylvanica</name>
    <name type="common">Western yellow jacket</name>
    <name type="synonym">Wasp</name>
    <dbReference type="NCBI Taxonomy" id="30213"/>
    <lineage>
        <taxon>Eukaryota</taxon>
        <taxon>Metazoa</taxon>
        <taxon>Ecdysozoa</taxon>
        <taxon>Arthropoda</taxon>
        <taxon>Hexapoda</taxon>
        <taxon>Insecta</taxon>
        <taxon>Pterygota</taxon>
        <taxon>Neoptera</taxon>
        <taxon>Endopterygota</taxon>
        <taxon>Hymenoptera</taxon>
        <taxon>Apocrita</taxon>
        <taxon>Aculeata</taxon>
        <taxon>Vespoidea</taxon>
        <taxon>Vespidae</taxon>
        <taxon>Vespinae</taxon>
        <taxon>Vespula</taxon>
    </lineage>
</organism>
<evidence type="ECO:0000313" key="3">
    <source>
        <dbReference type="Proteomes" id="UP000600918"/>
    </source>
</evidence>
<feature type="region of interest" description="Disordered" evidence="1">
    <location>
        <begin position="1154"/>
        <end position="1252"/>
    </location>
</feature>
<reference evidence="2" key="1">
    <citation type="journal article" date="2020" name="G3 (Bethesda)">
        <title>High-Quality Assemblies for Three Invasive Social Wasps from the &lt;i&gt;Vespula&lt;/i&gt; Genus.</title>
        <authorList>
            <person name="Harrop T.W.R."/>
            <person name="Guhlin J."/>
            <person name="McLaughlin G.M."/>
            <person name="Permina E."/>
            <person name="Stockwell P."/>
            <person name="Gilligan J."/>
            <person name="Le Lec M.F."/>
            <person name="Gruber M.A.M."/>
            <person name="Quinn O."/>
            <person name="Lovegrove M."/>
            <person name="Duncan E.J."/>
            <person name="Remnant E.J."/>
            <person name="Van Eeckhoven J."/>
            <person name="Graham B."/>
            <person name="Knapp R.A."/>
            <person name="Langford K.W."/>
            <person name="Kronenberg Z."/>
            <person name="Press M.O."/>
            <person name="Eacker S.M."/>
            <person name="Wilson-Rankin E.E."/>
            <person name="Purcell J."/>
            <person name="Lester P.J."/>
            <person name="Dearden P.K."/>
        </authorList>
    </citation>
    <scope>NUCLEOTIDE SEQUENCE</scope>
    <source>
        <strain evidence="2">Volc-1</strain>
    </source>
</reference>
<feature type="region of interest" description="Disordered" evidence="1">
    <location>
        <begin position="111"/>
        <end position="131"/>
    </location>
</feature>
<feature type="compositionally biased region" description="Polar residues" evidence="1">
    <location>
        <begin position="775"/>
        <end position="792"/>
    </location>
</feature>
<dbReference type="Proteomes" id="UP000600918">
    <property type="component" value="Unassembled WGS sequence"/>
</dbReference>
<feature type="region of interest" description="Disordered" evidence="1">
    <location>
        <begin position="775"/>
        <end position="814"/>
    </location>
</feature>
<feature type="compositionally biased region" description="Low complexity" evidence="1">
    <location>
        <begin position="1010"/>
        <end position="1035"/>
    </location>
</feature>
<comment type="caution">
    <text evidence="2">The sequence shown here is derived from an EMBL/GenBank/DDBJ whole genome shotgun (WGS) entry which is preliminary data.</text>
</comment>
<feature type="compositionally biased region" description="Pro residues" evidence="1">
    <location>
        <begin position="1036"/>
        <end position="1054"/>
    </location>
</feature>
<feature type="compositionally biased region" description="Polar residues" evidence="1">
    <location>
        <begin position="1229"/>
        <end position="1249"/>
    </location>
</feature>
<feature type="compositionally biased region" description="Low complexity" evidence="1">
    <location>
        <begin position="10"/>
        <end position="29"/>
    </location>
</feature>